<dbReference type="RefSeq" id="WP_169233634.1">
    <property type="nucleotide sequence ID" value="NZ_JABBGI010000004.1"/>
</dbReference>
<dbReference type="Proteomes" id="UP000544054">
    <property type="component" value="Unassembled WGS sequence"/>
</dbReference>
<evidence type="ECO:0008006" key="3">
    <source>
        <dbReference type="Google" id="ProtNLM"/>
    </source>
</evidence>
<name>A0A7Y0AKJ0_9FLAO</name>
<dbReference type="AlphaFoldDB" id="A0A7Y0AKJ0"/>
<organism evidence="1 2">
    <name type="scientific">Chryseobacterium antibioticum</name>
    <dbReference type="NCBI Taxonomy" id="2728847"/>
    <lineage>
        <taxon>Bacteria</taxon>
        <taxon>Pseudomonadati</taxon>
        <taxon>Bacteroidota</taxon>
        <taxon>Flavobacteriia</taxon>
        <taxon>Flavobacteriales</taxon>
        <taxon>Weeksellaceae</taxon>
        <taxon>Chryseobacterium group</taxon>
        <taxon>Chryseobacterium</taxon>
    </lineage>
</organism>
<keyword evidence="2" id="KW-1185">Reference proteome</keyword>
<sequence length="581" mass="59002">MAFATVSFAQTGNVGINTPTPNANAALDIVSTNKGLLPPRVALTATNSPAPLASNVAGMVVYNTATAGTAPNNVVPGLYYNNGTIWVPTTDTAPATSVLNTSAGNNLSTTVNGITGTAVPMVNSISNTFTPATALLSTTVNGVAGTTVDLSSLKVEPWSNQATNTQATANTQNIYQMGNVGINTTAPSSSLDVKGANNQPATTGTTTNATIRMEGSSNHVLDMGTFATAPYGSYLQSTEKGNLATILPLSFNPNGGNVGINNATPTEALDVGLGNLRVRNINTNTGTAADRLVVADATGVFKTVAAPSNAVTSVSNTSAGNNLSTTVNGITGAAVPMINSNALSATNGNLVSTVNGVASTPAVPVLIAASNGLTATNGDVKLGGTLSQPTNIVASAANTLSINGLQPSTGKIATIVTDAGGTIRYQDGSSVSAVRLNGNVITTNAENNIFFYLNKTATPNEDLDNLNEFSGSTFTAKRAGLYAVNIHFRYDQHPSTVDGGDGYLAAVRVTKGPAGSTTIYSAQGYLKVGINEAGGGFAPIALQRNDLIKLAAGEVIEIQTLTYGATTSVTGYYEVSIYRVD</sequence>
<protein>
    <recommendedName>
        <fullName evidence="3">C1q domain-containing protein</fullName>
    </recommendedName>
</protein>
<comment type="caution">
    <text evidence="1">The sequence shown here is derived from an EMBL/GenBank/DDBJ whole genome shotgun (WGS) entry which is preliminary data.</text>
</comment>
<gene>
    <name evidence="1" type="ORF">HHL23_04585</name>
</gene>
<proteinExistence type="predicted"/>
<reference evidence="1 2" key="1">
    <citation type="submission" date="2020-04" db="EMBL/GenBank/DDBJ databases">
        <title>Chryseobacterium sp. RP-3-3 sp. nov., isolated from Jeju soil.</title>
        <authorList>
            <person name="Dahal R.H."/>
        </authorList>
    </citation>
    <scope>NUCLEOTIDE SEQUENCE [LARGE SCALE GENOMIC DNA]</scope>
    <source>
        <strain evidence="1 2">RP-3-3</strain>
    </source>
</reference>
<evidence type="ECO:0000313" key="1">
    <source>
        <dbReference type="EMBL" id="NML69067.1"/>
    </source>
</evidence>
<accession>A0A7Y0AKJ0</accession>
<evidence type="ECO:0000313" key="2">
    <source>
        <dbReference type="Proteomes" id="UP000544054"/>
    </source>
</evidence>
<dbReference type="EMBL" id="JABBGI010000004">
    <property type="protein sequence ID" value="NML69067.1"/>
    <property type="molecule type" value="Genomic_DNA"/>
</dbReference>